<feature type="region of interest" description="Disordered" evidence="5">
    <location>
        <begin position="435"/>
        <end position="458"/>
    </location>
</feature>
<feature type="compositionally biased region" description="Low complexity" evidence="5">
    <location>
        <begin position="29"/>
        <end position="42"/>
    </location>
</feature>
<dbReference type="Pfam" id="PF06398">
    <property type="entry name" value="Pex24p"/>
    <property type="match status" value="1"/>
</dbReference>
<comment type="subcellular location">
    <subcellularLocation>
        <location evidence="1">Membrane</location>
        <topology evidence="1">Multi-pass membrane protein</topology>
    </subcellularLocation>
</comment>
<comment type="caution">
    <text evidence="8">The sequence shown here is derived from an EMBL/GenBank/DDBJ whole genome shotgun (WGS) entry which is preliminary data.</text>
</comment>
<evidence type="ECO:0000313" key="8">
    <source>
        <dbReference type="EMBL" id="PHH66971.1"/>
    </source>
</evidence>
<dbReference type="AlphaFoldDB" id="A0A2C5YJ88"/>
<dbReference type="GO" id="GO:0007031">
    <property type="term" value="P:peroxisome organization"/>
    <property type="evidence" value="ECO:0007669"/>
    <property type="project" value="TreeGrafter"/>
</dbReference>
<feature type="transmembrane region" description="Helical" evidence="6">
    <location>
        <begin position="244"/>
        <end position="262"/>
    </location>
</feature>
<accession>A0A2C5YJ88</accession>
<dbReference type="GO" id="GO:0005778">
    <property type="term" value="C:peroxisomal membrane"/>
    <property type="evidence" value="ECO:0007669"/>
    <property type="project" value="UniProtKB-ARBA"/>
</dbReference>
<dbReference type="OrthoDB" id="74314at2759"/>
<keyword evidence="3 6" id="KW-1133">Transmembrane helix</keyword>
<dbReference type="STRING" id="1399860.A0A2C5YJ88"/>
<feature type="compositionally biased region" description="Basic and acidic residues" evidence="5">
    <location>
        <begin position="18"/>
        <end position="28"/>
    </location>
</feature>
<evidence type="ECO:0000256" key="6">
    <source>
        <dbReference type="SAM" id="Phobius"/>
    </source>
</evidence>
<evidence type="ECO:0000256" key="1">
    <source>
        <dbReference type="ARBA" id="ARBA00004141"/>
    </source>
</evidence>
<reference evidence="8 9" key="1">
    <citation type="submission" date="2017-06" db="EMBL/GenBank/DDBJ databases">
        <title>Ant-infecting Ophiocordyceps genomes reveal a high diversity of potential behavioral manipulation genes and a possible major role for enterotoxins.</title>
        <authorList>
            <person name="De Bekker C."/>
            <person name="Evans H.C."/>
            <person name="Brachmann A."/>
            <person name="Hughes D.P."/>
        </authorList>
    </citation>
    <scope>NUCLEOTIDE SEQUENCE [LARGE SCALE GENOMIC DNA]</scope>
    <source>
        <strain evidence="8 9">Map64</strain>
    </source>
</reference>
<keyword evidence="4 6" id="KW-0472">Membrane</keyword>
<dbReference type="PANTHER" id="PTHR28304">
    <property type="entry name" value="PEROXISOMAL MEMBRANE PROTEIN PEX29"/>
    <property type="match status" value="1"/>
</dbReference>
<feature type="transmembrane region" description="Helical" evidence="6">
    <location>
        <begin position="143"/>
        <end position="163"/>
    </location>
</feature>
<evidence type="ECO:0000256" key="3">
    <source>
        <dbReference type="ARBA" id="ARBA00022989"/>
    </source>
</evidence>
<keyword evidence="9" id="KW-1185">Reference proteome</keyword>
<name>A0A2C5YJ88_9HYPO</name>
<protein>
    <recommendedName>
        <fullName evidence="7">TECPR1-like DysF domain-containing protein</fullName>
    </recommendedName>
</protein>
<evidence type="ECO:0000256" key="4">
    <source>
        <dbReference type="ARBA" id="ARBA00023136"/>
    </source>
</evidence>
<dbReference type="InterPro" id="IPR052816">
    <property type="entry name" value="Peroxisomal_Membrane_PEX28-32"/>
</dbReference>
<dbReference type="InterPro" id="IPR010482">
    <property type="entry name" value="TECPR1-like_DysF"/>
</dbReference>
<feature type="domain" description="TECPR1-like DysF" evidence="7">
    <location>
        <begin position="89"/>
        <end position="467"/>
    </location>
</feature>
<organism evidence="8 9">
    <name type="scientific">Ophiocordyceps australis</name>
    <dbReference type="NCBI Taxonomy" id="1399860"/>
    <lineage>
        <taxon>Eukaryota</taxon>
        <taxon>Fungi</taxon>
        <taxon>Dikarya</taxon>
        <taxon>Ascomycota</taxon>
        <taxon>Pezizomycotina</taxon>
        <taxon>Sordariomycetes</taxon>
        <taxon>Hypocreomycetidae</taxon>
        <taxon>Hypocreales</taxon>
        <taxon>Ophiocordycipitaceae</taxon>
        <taxon>Ophiocordyceps</taxon>
    </lineage>
</organism>
<gene>
    <name evidence="8" type="ORF">CDD81_5323</name>
</gene>
<evidence type="ECO:0000313" key="9">
    <source>
        <dbReference type="Proteomes" id="UP000226192"/>
    </source>
</evidence>
<dbReference type="PANTHER" id="PTHR28304:SF2">
    <property type="entry name" value="PEROXISOMAL MEMBRANE PROTEIN PEX29"/>
    <property type="match status" value="1"/>
</dbReference>
<evidence type="ECO:0000259" key="7">
    <source>
        <dbReference type="Pfam" id="PF06398"/>
    </source>
</evidence>
<proteinExistence type="predicted"/>
<keyword evidence="2 6" id="KW-0812">Transmembrane</keyword>
<evidence type="ECO:0000256" key="2">
    <source>
        <dbReference type="ARBA" id="ARBA00022692"/>
    </source>
</evidence>
<dbReference type="Proteomes" id="UP000226192">
    <property type="component" value="Unassembled WGS sequence"/>
</dbReference>
<sequence>MLQPMLQPMDDFTAEAVARGHDAPRRDSSISASSSASKGGLRSSLAAIREKPTLQDRLVERLLQQVIPVDGHHGASADTSPSLPQRPNFNLTTMSHNFRHFNARIGVVFDFQRDVERLFSWCHPSHTLSFLAIYSLVCLDPYLLPALPMVLLVFAVLVPAFIARHPAPPRGTLSSEQSVGYSPRGPPLAPATTVRPAKEFSSDFFRNSRDLQNSMGDFTHAYDKIVELLVPVTNFSNEALSSTVFLFLFAGALGLTLIAHIIPWRIIFLLGGWALILLAHPSVKAVLRAKHQQHVQPHEGEALSWLDRWIAQDVILDSAPETREVEIFELQHHDSDSGEWEPWLFSPSPYDPLSPPRIAGDRPRGSRFFEDVMPPAGWQWSEKKWALDLWSREWVEERIITGVEVETEGERWVYDMYTQHDDRTGVVEYLAKEPTAFRPRASPQPSWEESDDEGGKRGAWRRRRWVRLVKRKVATAEVS</sequence>
<dbReference type="EMBL" id="NJET01000004">
    <property type="protein sequence ID" value="PHH66971.1"/>
    <property type="molecule type" value="Genomic_DNA"/>
</dbReference>
<evidence type="ECO:0000256" key="5">
    <source>
        <dbReference type="SAM" id="MobiDB-lite"/>
    </source>
</evidence>
<feature type="region of interest" description="Disordered" evidence="5">
    <location>
        <begin position="171"/>
        <end position="193"/>
    </location>
</feature>
<feature type="region of interest" description="Disordered" evidence="5">
    <location>
        <begin position="1"/>
        <end position="42"/>
    </location>
</feature>